<dbReference type="Pfam" id="PF00440">
    <property type="entry name" value="TetR_N"/>
    <property type="match status" value="1"/>
</dbReference>
<dbReference type="GO" id="GO:0000976">
    <property type="term" value="F:transcription cis-regulatory region binding"/>
    <property type="evidence" value="ECO:0007669"/>
    <property type="project" value="TreeGrafter"/>
</dbReference>
<dbReference type="PROSITE" id="PS50977">
    <property type="entry name" value="HTH_TETR_2"/>
    <property type="match status" value="1"/>
</dbReference>
<dbReference type="PANTHER" id="PTHR30055">
    <property type="entry name" value="HTH-TYPE TRANSCRIPTIONAL REGULATOR RUTR"/>
    <property type="match status" value="1"/>
</dbReference>
<sequence length="224" mass="23796">MADPTASTPIDLTVSGSVRRRPRRENVRAALLVAAVEVFTQTGYLAARLDVIAERAGYTKGAIYSNFGSKQELFASLLAERLAGITADFLAGSGDFSTFRELVDYSAARLTDEVIREQAWHALVVEFTIQAGRDPEVGSAFRAQRRNRRDVLAAAIADRAAPFGGPANPADYSVFAMMLLATVNGLAIEVAADPEGVTREQIQGSLAAVLMAALALNSRGPAAP</sequence>
<evidence type="ECO:0000256" key="1">
    <source>
        <dbReference type="ARBA" id="ARBA00022491"/>
    </source>
</evidence>
<evidence type="ECO:0000256" key="5">
    <source>
        <dbReference type="PROSITE-ProRule" id="PRU00335"/>
    </source>
</evidence>
<gene>
    <name evidence="7" type="ORF">E3T55_03350</name>
</gene>
<evidence type="ECO:0000313" key="8">
    <source>
        <dbReference type="Proteomes" id="UP000297447"/>
    </source>
</evidence>
<feature type="domain" description="HTH tetR-type" evidence="6">
    <location>
        <begin position="25"/>
        <end position="85"/>
    </location>
</feature>
<dbReference type="InterPro" id="IPR001647">
    <property type="entry name" value="HTH_TetR"/>
</dbReference>
<evidence type="ECO:0000313" key="7">
    <source>
        <dbReference type="EMBL" id="TFD54479.1"/>
    </source>
</evidence>
<evidence type="ECO:0000256" key="2">
    <source>
        <dbReference type="ARBA" id="ARBA00023015"/>
    </source>
</evidence>
<dbReference type="EMBL" id="SOHE01000016">
    <property type="protein sequence ID" value="TFD54479.1"/>
    <property type="molecule type" value="Genomic_DNA"/>
</dbReference>
<name>A0A4R9AAT1_9MICO</name>
<dbReference type="SUPFAM" id="SSF48498">
    <property type="entry name" value="Tetracyclin repressor-like, C-terminal domain"/>
    <property type="match status" value="1"/>
</dbReference>
<dbReference type="AlphaFoldDB" id="A0A4R9AAT1"/>
<dbReference type="RefSeq" id="WP_134518154.1">
    <property type="nucleotide sequence ID" value="NZ_SOHE01000016.1"/>
</dbReference>
<keyword evidence="1" id="KW-0678">Repressor</keyword>
<dbReference type="InterPro" id="IPR039538">
    <property type="entry name" value="BetI_C"/>
</dbReference>
<evidence type="ECO:0000259" key="6">
    <source>
        <dbReference type="PROSITE" id="PS50977"/>
    </source>
</evidence>
<dbReference type="Gene3D" id="1.10.357.10">
    <property type="entry name" value="Tetracycline Repressor, domain 2"/>
    <property type="match status" value="1"/>
</dbReference>
<dbReference type="GO" id="GO:0003700">
    <property type="term" value="F:DNA-binding transcription factor activity"/>
    <property type="evidence" value="ECO:0007669"/>
    <property type="project" value="TreeGrafter"/>
</dbReference>
<keyword evidence="8" id="KW-1185">Reference proteome</keyword>
<dbReference type="PRINTS" id="PR00455">
    <property type="entry name" value="HTHTETR"/>
</dbReference>
<dbReference type="InterPro" id="IPR036271">
    <property type="entry name" value="Tet_transcr_reg_TetR-rel_C_sf"/>
</dbReference>
<dbReference type="Pfam" id="PF13977">
    <property type="entry name" value="TetR_C_6"/>
    <property type="match status" value="1"/>
</dbReference>
<organism evidence="7 8">
    <name type="scientific">Cryobacterium frigoriphilum</name>
    <dbReference type="NCBI Taxonomy" id="1259150"/>
    <lineage>
        <taxon>Bacteria</taxon>
        <taxon>Bacillati</taxon>
        <taxon>Actinomycetota</taxon>
        <taxon>Actinomycetes</taxon>
        <taxon>Micrococcales</taxon>
        <taxon>Microbacteriaceae</taxon>
        <taxon>Cryobacterium</taxon>
    </lineage>
</organism>
<accession>A0A4R9AAT1</accession>
<reference evidence="7 8" key="1">
    <citation type="submission" date="2019-03" db="EMBL/GenBank/DDBJ databases">
        <title>Genomics of glacier-inhabiting Cryobacterium strains.</title>
        <authorList>
            <person name="Liu Q."/>
            <person name="Xin Y.-H."/>
        </authorList>
    </citation>
    <scope>NUCLEOTIDE SEQUENCE [LARGE SCALE GENOMIC DNA]</scope>
    <source>
        <strain evidence="7 8">Hh14</strain>
    </source>
</reference>
<evidence type="ECO:0000256" key="4">
    <source>
        <dbReference type="ARBA" id="ARBA00023163"/>
    </source>
</evidence>
<protein>
    <submittedName>
        <fullName evidence="7">TetR/AcrR family transcriptional regulator</fullName>
    </submittedName>
</protein>
<keyword evidence="2" id="KW-0805">Transcription regulation</keyword>
<dbReference type="InterPro" id="IPR009057">
    <property type="entry name" value="Homeodomain-like_sf"/>
</dbReference>
<dbReference type="Proteomes" id="UP000297447">
    <property type="component" value="Unassembled WGS sequence"/>
</dbReference>
<evidence type="ECO:0000256" key="3">
    <source>
        <dbReference type="ARBA" id="ARBA00023125"/>
    </source>
</evidence>
<dbReference type="InterPro" id="IPR050109">
    <property type="entry name" value="HTH-type_TetR-like_transc_reg"/>
</dbReference>
<dbReference type="OrthoDB" id="7252896at2"/>
<proteinExistence type="predicted"/>
<keyword evidence="4" id="KW-0804">Transcription</keyword>
<dbReference type="SUPFAM" id="SSF46689">
    <property type="entry name" value="Homeodomain-like"/>
    <property type="match status" value="1"/>
</dbReference>
<dbReference type="PANTHER" id="PTHR30055:SF234">
    <property type="entry name" value="HTH-TYPE TRANSCRIPTIONAL REGULATOR BETI"/>
    <property type="match status" value="1"/>
</dbReference>
<comment type="caution">
    <text evidence="7">The sequence shown here is derived from an EMBL/GenBank/DDBJ whole genome shotgun (WGS) entry which is preliminary data.</text>
</comment>
<feature type="DNA-binding region" description="H-T-H motif" evidence="5">
    <location>
        <begin position="48"/>
        <end position="67"/>
    </location>
</feature>
<keyword evidence="3 5" id="KW-0238">DNA-binding</keyword>